<feature type="region of interest" description="Disordered" evidence="2">
    <location>
        <begin position="172"/>
        <end position="191"/>
    </location>
</feature>
<evidence type="ECO:0000256" key="2">
    <source>
        <dbReference type="SAM" id="MobiDB-lite"/>
    </source>
</evidence>
<comment type="caution">
    <text evidence="4">The sequence shown here is derived from an EMBL/GenBank/DDBJ whole genome shotgun (WGS) entry which is preliminary data.</text>
</comment>
<keyword evidence="1" id="KW-0694">RNA-binding</keyword>
<keyword evidence="5" id="KW-1185">Reference proteome</keyword>
<dbReference type="Gene3D" id="3.40.50.300">
    <property type="entry name" value="P-loop containing nucleotide triphosphate hydrolases"/>
    <property type="match status" value="1"/>
</dbReference>
<feature type="compositionally biased region" description="Acidic residues" evidence="2">
    <location>
        <begin position="176"/>
        <end position="185"/>
    </location>
</feature>
<dbReference type="STRING" id="3750.A0A498HFG4"/>
<organism evidence="4 5">
    <name type="scientific">Malus domestica</name>
    <name type="common">Apple</name>
    <name type="synonym">Pyrus malus</name>
    <dbReference type="NCBI Taxonomy" id="3750"/>
    <lineage>
        <taxon>Eukaryota</taxon>
        <taxon>Viridiplantae</taxon>
        <taxon>Streptophyta</taxon>
        <taxon>Embryophyta</taxon>
        <taxon>Tracheophyta</taxon>
        <taxon>Spermatophyta</taxon>
        <taxon>Magnoliopsida</taxon>
        <taxon>eudicotyledons</taxon>
        <taxon>Gunneridae</taxon>
        <taxon>Pentapetalae</taxon>
        <taxon>rosids</taxon>
        <taxon>fabids</taxon>
        <taxon>Rosales</taxon>
        <taxon>Rosaceae</taxon>
        <taxon>Amygdaloideae</taxon>
        <taxon>Maleae</taxon>
        <taxon>Malus</taxon>
    </lineage>
</organism>
<dbReference type="GO" id="GO:0003723">
    <property type="term" value="F:RNA binding"/>
    <property type="evidence" value="ECO:0007669"/>
    <property type="project" value="UniProtKB-KW"/>
</dbReference>
<dbReference type="CDD" id="cd18787">
    <property type="entry name" value="SF2_C_DEAD"/>
    <property type="match status" value="1"/>
</dbReference>
<reference evidence="4 5" key="1">
    <citation type="submission" date="2018-10" db="EMBL/GenBank/DDBJ databases">
        <title>A high-quality apple genome assembly.</title>
        <authorList>
            <person name="Hu J."/>
        </authorList>
    </citation>
    <scope>NUCLEOTIDE SEQUENCE [LARGE SCALE GENOMIC DNA]</scope>
    <source>
        <strain evidence="5">cv. HFTH1</strain>
        <tissue evidence="4">Young leaf</tissue>
    </source>
</reference>
<dbReference type="PANTHER" id="PTHR47958">
    <property type="entry name" value="ATP-DEPENDENT RNA HELICASE DBP3"/>
    <property type="match status" value="1"/>
</dbReference>
<dbReference type="SMART" id="SM00490">
    <property type="entry name" value="HELICc"/>
    <property type="match status" value="1"/>
</dbReference>
<protein>
    <recommendedName>
        <fullName evidence="3">Helicase C-terminal domain-containing protein</fullName>
    </recommendedName>
</protein>
<evidence type="ECO:0000259" key="3">
    <source>
        <dbReference type="PROSITE" id="PS51194"/>
    </source>
</evidence>
<accession>A0A498HFG4</accession>
<gene>
    <name evidence="4" type="ORF">DVH24_028352</name>
</gene>
<dbReference type="PROSITE" id="PS51194">
    <property type="entry name" value="HELICASE_CTER"/>
    <property type="match status" value="1"/>
</dbReference>
<dbReference type="Proteomes" id="UP000290289">
    <property type="component" value="Chromosome 17"/>
</dbReference>
<feature type="domain" description="Helicase C-terminal" evidence="3">
    <location>
        <begin position="1"/>
        <end position="214"/>
    </location>
</feature>
<dbReference type="SUPFAM" id="SSF52540">
    <property type="entry name" value="P-loop containing nucleoside triphosphate hydrolases"/>
    <property type="match status" value="1"/>
</dbReference>
<proteinExistence type="predicted"/>
<evidence type="ECO:0000256" key="1">
    <source>
        <dbReference type="ARBA" id="ARBA00022884"/>
    </source>
</evidence>
<evidence type="ECO:0000313" key="5">
    <source>
        <dbReference type="Proteomes" id="UP000290289"/>
    </source>
</evidence>
<dbReference type="AlphaFoldDB" id="A0A498HFG4"/>
<dbReference type="EMBL" id="RDQH01000343">
    <property type="protein sequence ID" value="RXH68205.1"/>
    <property type="molecule type" value="Genomic_DNA"/>
</dbReference>
<dbReference type="InterPro" id="IPR001650">
    <property type="entry name" value="Helicase_C-like"/>
</dbReference>
<dbReference type="Pfam" id="PF00271">
    <property type="entry name" value="Helicase_C"/>
    <property type="match status" value="1"/>
</dbReference>
<name>A0A498HFG4_MALDO</name>
<evidence type="ECO:0000313" key="4">
    <source>
        <dbReference type="EMBL" id="RXH68205.1"/>
    </source>
</evidence>
<dbReference type="InterPro" id="IPR027417">
    <property type="entry name" value="P-loop_NTPase"/>
</dbReference>
<sequence>MLDSIVEVLARKVLNKHVHIQVGGKSVVNKDITQFVEVRSKMGLAVSILKCHCARLCATSSTTWEEKNWCLPKDMQHVTLCLGVYLRMDSSLSFHGNKDQTDRESTTSDFKTNVCNLLIATSLASRGLDVKGVELVINFDTPDHYEDYVHRIARKARKDWKALKKAQAKDYGFEDDKSDSEDEDDGVRKAGGDISQQAALAQISATAAASKGVLGGVTLPGTAVVPGVLVGHKGAA</sequence>